<dbReference type="PANTHER" id="PTHR42972">
    <property type="entry name" value="TOL-PAL SYSTEM PROTEIN TOLB"/>
    <property type="match status" value="1"/>
</dbReference>
<feature type="signal peptide" evidence="1">
    <location>
        <begin position="1"/>
        <end position="20"/>
    </location>
</feature>
<proteinExistence type="predicted"/>
<evidence type="ECO:0000313" key="2">
    <source>
        <dbReference type="EMBL" id="NDV33695.1"/>
    </source>
</evidence>
<protein>
    <recommendedName>
        <fullName evidence="3">Polyhydroxybutyrate depolymerase</fullName>
    </recommendedName>
</protein>
<evidence type="ECO:0000256" key="1">
    <source>
        <dbReference type="SAM" id="SignalP"/>
    </source>
</evidence>
<organism evidence="2">
    <name type="scientific">Arcella intermedia</name>
    <dbReference type="NCBI Taxonomy" id="1963864"/>
    <lineage>
        <taxon>Eukaryota</taxon>
        <taxon>Amoebozoa</taxon>
        <taxon>Tubulinea</taxon>
        <taxon>Elardia</taxon>
        <taxon>Arcellinida</taxon>
        <taxon>Sphaerothecina</taxon>
        <taxon>Arcellidae</taxon>
        <taxon>Arcella</taxon>
    </lineage>
</organism>
<dbReference type="SUPFAM" id="SSF53474">
    <property type="entry name" value="alpha/beta-Hydrolases"/>
    <property type="match status" value="1"/>
</dbReference>
<dbReference type="AlphaFoldDB" id="A0A6B2L9U9"/>
<evidence type="ECO:0008006" key="3">
    <source>
        <dbReference type="Google" id="ProtNLM"/>
    </source>
</evidence>
<dbReference type="PANTHER" id="PTHR42972:SF8">
    <property type="entry name" value="POLYHYDROXYBUTYRATE DEPOLYMERASE"/>
    <property type="match status" value="1"/>
</dbReference>
<dbReference type="Gene3D" id="3.40.50.1820">
    <property type="entry name" value="alpha/beta hydrolase"/>
    <property type="match status" value="1"/>
</dbReference>
<name>A0A6B2L9U9_9EUKA</name>
<dbReference type="InterPro" id="IPR029058">
    <property type="entry name" value="AB_hydrolase_fold"/>
</dbReference>
<feature type="chain" id="PRO_5025458190" description="Polyhydroxybutyrate depolymerase" evidence="1">
    <location>
        <begin position="21"/>
        <end position="329"/>
    </location>
</feature>
<reference evidence="2" key="1">
    <citation type="journal article" date="2020" name="J. Eukaryot. Microbiol.">
        <title>De novo Sequencing, Assembly and Annotation of the Transcriptome for the Free-Living Testate Amoeba Arcella intermedia.</title>
        <authorList>
            <person name="Ribeiro G.M."/>
            <person name="Porfirio-Sousa A.L."/>
            <person name="Maurer-Alcala X.X."/>
            <person name="Katz L.A."/>
            <person name="Lahr D.J.G."/>
        </authorList>
    </citation>
    <scope>NUCLEOTIDE SEQUENCE</scope>
</reference>
<sequence length="329" mass="35144">MQILASFLLSFALHLALVLGSVDPLITVDGLSSGGYMATQYQVAFSSSVRGAAIFASGPYYCAEAILSNALGRCMNGLTTIPVSNLLSYASRQSGLGLIDPVSNIAGHSVFLFSGTLDATVKPVVVKSLEEMYKAWGVSNIKAVFDFSAAHTMPTLNYGNLCTVSSAPFISKCNYDGAGEALQHLYGGSLADPGTAINSNIIQFDQSDFTPNGVSPASISMDTVGYAYIPSGCKPGSGGSCRLHVSFHGCKQYYDTIGMAYVENAGYNRWAETNNIIVLYPQTIASSFLPSNPNGCWDWWGYVDASYALKRGPQMATVNNIVNYFINNY</sequence>
<accession>A0A6B2L9U9</accession>
<dbReference type="EMBL" id="GIBP01004726">
    <property type="protein sequence ID" value="NDV33695.1"/>
    <property type="molecule type" value="Transcribed_RNA"/>
</dbReference>
<keyword evidence="1" id="KW-0732">Signal</keyword>